<evidence type="ECO:0000313" key="2">
    <source>
        <dbReference type="Proteomes" id="UP000825933"/>
    </source>
</evidence>
<dbReference type="RefSeq" id="WP_223792578.1">
    <property type="nucleotide sequence ID" value="NZ_JAIOUQ010000017.1"/>
</dbReference>
<evidence type="ECO:0000313" key="1">
    <source>
        <dbReference type="EMBL" id="MBZ2167040.1"/>
    </source>
</evidence>
<proteinExistence type="predicted"/>
<dbReference type="Proteomes" id="UP000825933">
    <property type="component" value="Unassembled WGS sequence"/>
</dbReference>
<keyword evidence="2" id="KW-1185">Reference proteome</keyword>
<comment type="caution">
    <text evidence="1">The sequence shown here is derived from an EMBL/GenBank/DDBJ whole genome shotgun (WGS) entry which is preliminary data.</text>
</comment>
<reference evidence="2" key="1">
    <citation type="journal article" date="2022" name="Microbiol. Resour. Announc.">
        <title>Draft Genome Sequence of a Methanogenic Archaeon from West Spitsbergen Permafrost.</title>
        <authorList>
            <person name="Trubitsyn V."/>
            <person name="Rivkina E."/>
            <person name="Shcherbakova V."/>
        </authorList>
    </citation>
    <scope>NUCLEOTIDE SEQUENCE [LARGE SCALE GENOMIC DNA]</scope>
    <source>
        <strain evidence="2">VT</strain>
    </source>
</reference>
<accession>A0A8T5V0S0</accession>
<dbReference type="AlphaFoldDB" id="A0A8T5V0S0"/>
<gene>
    <name evidence="1" type="ORF">K8N75_13425</name>
</gene>
<name>A0A8T5V0S0_9EURY</name>
<protein>
    <submittedName>
        <fullName evidence="1">Uncharacterized protein</fullName>
    </submittedName>
</protein>
<organism evidence="1 2">
    <name type="scientific">Methanobacterium spitsbergense</name>
    <dbReference type="NCBI Taxonomy" id="2874285"/>
    <lineage>
        <taxon>Archaea</taxon>
        <taxon>Methanobacteriati</taxon>
        <taxon>Methanobacteriota</taxon>
        <taxon>Methanomada group</taxon>
        <taxon>Methanobacteria</taxon>
        <taxon>Methanobacteriales</taxon>
        <taxon>Methanobacteriaceae</taxon>
        <taxon>Methanobacterium</taxon>
    </lineage>
</organism>
<dbReference type="EMBL" id="JAIOUQ010000017">
    <property type="protein sequence ID" value="MBZ2167040.1"/>
    <property type="molecule type" value="Genomic_DNA"/>
</dbReference>
<sequence length="162" mass="19029">MNEKQNIILRSIVDLAIEKDTQIIYFKDIKNKINYSNISDEQLYNSLKGLQLENYLKIKRTSGGLENSTINLYVLGFMRYFDSIDNSADICKSISSAIYKDNILFNKQIIDQTRAKPIIVYYIIKYFESMGYIILDRPFKKGIESIKDITYDGERYFKQLLN</sequence>